<dbReference type="Proteomes" id="UP000694888">
    <property type="component" value="Unplaced"/>
</dbReference>
<name>A0ABM0K2S9_APLCA</name>
<dbReference type="PROSITE" id="PS50033">
    <property type="entry name" value="UBX"/>
    <property type="match status" value="1"/>
</dbReference>
<protein>
    <submittedName>
        <fullName evidence="5">UBX domain-containing protein 8</fullName>
    </submittedName>
</protein>
<dbReference type="PANTHER" id="PTHR23322">
    <property type="entry name" value="FAS-ASSOCIATED PROTEIN"/>
    <property type="match status" value="1"/>
</dbReference>
<dbReference type="Pfam" id="PF00789">
    <property type="entry name" value="UBX"/>
    <property type="match status" value="1"/>
</dbReference>
<evidence type="ECO:0000313" key="5">
    <source>
        <dbReference type="RefSeq" id="XP_005107440.1"/>
    </source>
</evidence>
<dbReference type="InterPro" id="IPR029071">
    <property type="entry name" value="Ubiquitin-like_domsf"/>
</dbReference>
<dbReference type="SUPFAM" id="SSF54236">
    <property type="entry name" value="Ubiquitin-like"/>
    <property type="match status" value="1"/>
</dbReference>
<dbReference type="Gene3D" id="3.10.20.90">
    <property type="entry name" value="Phosphatidylinositol 3-kinase Catalytic Subunit, Chain A, domain 1"/>
    <property type="match status" value="1"/>
</dbReference>
<evidence type="ECO:0000256" key="1">
    <source>
        <dbReference type="SAM" id="MobiDB-lite"/>
    </source>
</evidence>
<dbReference type="InterPro" id="IPR050730">
    <property type="entry name" value="UBX_domain-protein"/>
</dbReference>
<dbReference type="PANTHER" id="PTHR23322:SF93">
    <property type="entry name" value="UBX DOMAIN-CONTAINING PROTEIN 8"/>
    <property type="match status" value="1"/>
</dbReference>
<accession>A0ABM0K2S9</accession>
<feature type="domain" description="UBX" evidence="3">
    <location>
        <begin position="174"/>
        <end position="249"/>
    </location>
</feature>
<feature type="region of interest" description="Disordered" evidence="1">
    <location>
        <begin position="109"/>
        <end position="135"/>
    </location>
</feature>
<gene>
    <name evidence="5" type="primary">LOC101849081</name>
</gene>
<dbReference type="InterPro" id="IPR001012">
    <property type="entry name" value="UBX_dom"/>
</dbReference>
<dbReference type="GeneID" id="101849081"/>
<keyword evidence="2" id="KW-1133">Transmembrane helix</keyword>
<sequence>MDVAILKVSLQGLFVVVVTVLLLNWLASKLNKVFSKWNNTGDQETIPDYTNVVERYRQEKEDIVERLQKKQDEKAQDYMDRVLIPREEEKRKRKIEKCERFSGPAWKGEGYALGGNESESSGDDNEHMMSPGQRAARKRIVQECINQRVAAAASKPKEPVARRVIKLPEEPEGTGCNVVTIILRTPVGTTCQRKFFLENQVQNVLDFITTQGFSQNVYTIAMSYPRVLLNDPSAQLSTLNLGQRVLLNIEERD</sequence>
<evidence type="ECO:0000313" key="4">
    <source>
        <dbReference type="Proteomes" id="UP000694888"/>
    </source>
</evidence>
<keyword evidence="2" id="KW-0812">Transmembrane</keyword>
<proteinExistence type="predicted"/>
<evidence type="ECO:0000256" key="2">
    <source>
        <dbReference type="SAM" id="Phobius"/>
    </source>
</evidence>
<evidence type="ECO:0000259" key="3">
    <source>
        <dbReference type="PROSITE" id="PS50033"/>
    </source>
</evidence>
<reference evidence="5" key="1">
    <citation type="submission" date="2025-08" db="UniProtKB">
        <authorList>
            <consortium name="RefSeq"/>
        </authorList>
    </citation>
    <scope>IDENTIFICATION</scope>
</reference>
<dbReference type="RefSeq" id="XP_005107440.1">
    <property type="nucleotide sequence ID" value="XM_005107383.3"/>
</dbReference>
<keyword evidence="4" id="KW-1185">Reference proteome</keyword>
<organism evidence="4 5">
    <name type="scientific">Aplysia californica</name>
    <name type="common">California sea hare</name>
    <dbReference type="NCBI Taxonomy" id="6500"/>
    <lineage>
        <taxon>Eukaryota</taxon>
        <taxon>Metazoa</taxon>
        <taxon>Spiralia</taxon>
        <taxon>Lophotrochozoa</taxon>
        <taxon>Mollusca</taxon>
        <taxon>Gastropoda</taxon>
        <taxon>Heterobranchia</taxon>
        <taxon>Euthyneura</taxon>
        <taxon>Tectipleura</taxon>
        <taxon>Aplysiida</taxon>
        <taxon>Aplysioidea</taxon>
        <taxon>Aplysiidae</taxon>
        <taxon>Aplysia</taxon>
    </lineage>
</organism>
<keyword evidence="2" id="KW-0472">Membrane</keyword>
<feature type="transmembrane region" description="Helical" evidence="2">
    <location>
        <begin position="6"/>
        <end position="27"/>
    </location>
</feature>